<dbReference type="Gene3D" id="3.40.190.10">
    <property type="entry name" value="Periplasmic binding protein-like II"/>
    <property type="match status" value="2"/>
</dbReference>
<evidence type="ECO:0000256" key="4">
    <source>
        <dbReference type="ARBA" id="ARBA00022729"/>
    </source>
</evidence>
<comment type="similarity">
    <text evidence="2">Belongs to the bacterial solute-binding protein 1 family.</text>
</comment>
<evidence type="ECO:0000256" key="6">
    <source>
        <dbReference type="SAM" id="SignalP"/>
    </source>
</evidence>
<dbReference type="PROSITE" id="PS51318">
    <property type="entry name" value="TAT"/>
    <property type="match status" value="1"/>
</dbReference>
<evidence type="ECO:0000256" key="3">
    <source>
        <dbReference type="ARBA" id="ARBA00022448"/>
    </source>
</evidence>
<feature type="chain" id="PRO_5007165495" evidence="6">
    <location>
        <begin position="33"/>
        <end position="368"/>
    </location>
</feature>
<sequence length="368" mass="40716">MSFFINRRRFMQATSSAVALGALSSAVGRAQAGAPGELRVNMSGGNWGEAFQEAFVKPFEAETGVKVVPITQDLSTSQIALMVKSNNVSVDVTLNNVMGNLVQGDAGYLEKIDYSIFNKEDLDTTVDYCKQPFGFGPYVYSQNMVWNTEKFPSGKPRPTTWAEFWDVEKFPGTRSLETGAGGSEGPFEEALLADGVPMDALYPMDVDRVFASLDKIKPHIRKWWTSGSEVLQIMRDDVADIAQSYDGRAISLVDAGEPIEINRNQAKLMWDMLAIPKGGPNVELAQKFIASTARPDRQATWAKLFAQSPSNSKAYSLLSDKTARKLATHPDYIANSYPANAKWYAEVGPDGMSNAQRLIQRWNEWVLR</sequence>
<keyword evidence="5" id="KW-0574">Periplasm</keyword>
<dbReference type="GO" id="GO:0015888">
    <property type="term" value="P:thiamine transport"/>
    <property type="evidence" value="ECO:0007669"/>
    <property type="project" value="TreeGrafter"/>
</dbReference>
<keyword evidence="4 6" id="KW-0732">Signal</keyword>
<evidence type="ECO:0000256" key="2">
    <source>
        <dbReference type="ARBA" id="ARBA00008520"/>
    </source>
</evidence>
<comment type="subcellular location">
    <subcellularLocation>
        <location evidence="1">Periplasm</location>
    </subcellularLocation>
</comment>
<proteinExistence type="inferred from homology"/>
<organism evidence="7 8">
    <name type="scientific">Rhizobium altiplani</name>
    <dbReference type="NCBI Taxonomy" id="1864509"/>
    <lineage>
        <taxon>Bacteria</taxon>
        <taxon>Pseudomonadati</taxon>
        <taxon>Pseudomonadota</taxon>
        <taxon>Alphaproteobacteria</taxon>
        <taxon>Hyphomicrobiales</taxon>
        <taxon>Rhizobiaceae</taxon>
        <taxon>Rhizobium/Agrobacterium group</taxon>
        <taxon>Rhizobium</taxon>
    </lineage>
</organism>
<dbReference type="GO" id="GO:0030288">
    <property type="term" value="C:outer membrane-bounded periplasmic space"/>
    <property type="evidence" value="ECO:0007669"/>
    <property type="project" value="TreeGrafter"/>
</dbReference>
<reference evidence="7 8" key="1">
    <citation type="submission" date="2015-11" db="EMBL/GenBank/DDBJ databases">
        <title>Draft Genome Sequence of the Strain BR 10423 (Rhizobium sp.) isolated from nodules of Mimosa pudica.</title>
        <authorList>
            <person name="Barauna A.C."/>
            <person name="Zilli J.E."/>
            <person name="Simoes-Araujo J.L."/>
            <person name="Reis V.M."/>
            <person name="James E.K."/>
            <person name="Reis F.B.Jr."/>
            <person name="Rouws L.F."/>
            <person name="Passos S.R."/>
            <person name="Gois S.R."/>
        </authorList>
    </citation>
    <scope>NUCLEOTIDE SEQUENCE [LARGE SCALE GENOMIC DNA]</scope>
    <source>
        <strain evidence="7 8">BR10423</strain>
    </source>
</reference>
<evidence type="ECO:0000313" key="7">
    <source>
        <dbReference type="EMBL" id="KWV55292.1"/>
    </source>
</evidence>
<dbReference type="GO" id="GO:0030976">
    <property type="term" value="F:thiamine pyrophosphate binding"/>
    <property type="evidence" value="ECO:0007669"/>
    <property type="project" value="TreeGrafter"/>
</dbReference>
<dbReference type="PANTHER" id="PTHR30006:SF3">
    <property type="entry name" value="THIAMINE-BINDING PERIPLASMIC PROTEIN"/>
    <property type="match status" value="1"/>
</dbReference>
<dbReference type="GO" id="GO:0030975">
    <property type="term" value="F:thiamine binding"/>
    <property type="evidence" value="ECO:0007669"/>
    <property type="project" value="TreeGrafter"/>
</dbReference>
<evidence type="ECO:0000256" key="1">
    <source>
        <dbReference type="ARBA" id="ARBA00004418"/>
    </source>
</evidence>
<dbReference type="PANTHER" id="PTHR30006">
    <property type="entry name" value="THIAMINE-BINDING PERIPLASMIC PROTEIN-RELATED"/>
    <property type="match status" value="1"/>
</dbReference>
<dbReference type="CDD" id="cd13589">
    <property type="entry name" value="PBP2_polyamine_RpCGA009"/>
    <property type="match status" value="1"/>
</dbReference>
<dbReference type="SUPFAM" id="SSF53850">
    <property type="entry name" value="Periplasmic binding protein-like II"/>
    <property type="match status" value="1"/>
</dbReference>
<evidence type="ECO:0000313" key="8">
    <source>
        <dbReference type="Proteomes" id="UP000068164"/>
    </source>
</evidence>
<dbReference type="RefSeq" id="WP_062369693.1">
    <property type="nucleotide sequence ID" value="NZ_LNCD01000052.1"/>
</dbReference>
<comment type="caution">
    <text evidence="7">The sequence shown here is derived from an EMBL/GenBank/DDBJ whole genome shotgun (WGS) entry which is preliminary data.</text>
</comment>
<dbReference type="AlphaFoldDB" id="A0A120FNE8"/>
<feature type="signal peptide" evidence="6">
    <location>
        <begin position="1"/>
        <end position="32"/>
    </location>
</feature>
<dbReference type="InterPro" id="IPR006311">
    <property type="entry name" value="TAT_signal"/>
</dbReference>
<dbReference type="OrthoDB" id="9815444at2"/>
<keyword evidence="3" id="KW-0813">Transport</keyword>
<protein>
    <submittedName>
        <fullName evidence="7">ABC transporter</fullName>
    </submittedName>
</protein>
<dbReference type="Pfam" id="PF13416">
    <property type="entry name" value="SBP_bac_8"/>
    <property type="match status" value="1"/>
</dbReference>
<accession>A0A120FNE8</accession>
<keyword evidence="8" id="KW-1185">Reference proteome</keyword>
<evidence type="ECO:0000256" key="5">
    <source>
        <dbReference type="ARBA" id="ARBA00022764"/>
    </source>
</evidence>
<dbReference type="EMBL" id="LNCD01000052">
    <property type="protein sequence ID" value="KWV55292.1"/>
    <property type="molecule type" value="Genomic_DNA"/>
</dbReference>
<dbReference type="InterPro" id="IPR006059">
    <property type="entry name" value="SBP"/>
</dbReference>
<dbReference type="Proteomes" id="UP000068164">
    <property type="component" value="Unassembled WGS sequence"/>
</dbReference>
<gene>
    <name evidence="7" type="ORF">AS026_37670</name>
</gene>
<name>A0A120FNE8_9HYPH</name>